<proteinExistence type="predicted"/>
<comment type="caution">
    <text evidence="4">The sequence shown here is derived from an EMBL/GenBank/DDBJ whole genome shotgun (WGS) entry which is preliminary data.</text>
</comment>
<dbReference type="EMBL" id="CAXAMM010001249">
    <property type="protein sequence ID" value="CAK8991180.1"/>
    <property type="molecule type" value="Genomic_DNA"/>
</dbReference>
<feature type="region of interest" description="Disordered" evidence="1">
    <location>
        <begin position="832"/>
        <end position="859"/>
    </location>
</feature>
<keyword evidence="2" id="KW-0812">Transmembrane</keyword>
<keyword evidence="3" id="KW-0732">Signal</keyword>
<reference evidence="4 5" key="1">
    <citation type="submission" date="2024-02" db="EMBL/GenBank/DDBJ databases">
        <authorList>
            <person name="Chen Y."/>
            <person name="Shah S."/>
            <person name="Dougan E. K."/>
            <person name="Thang M."/>
            <person name="Chan C."/>
        </authorList>
    </citation>
    <scope>NUCLEOTIDE SEQUENCE [LARGE SCALE GENOMIC DNA]</scope>
</reference>
<sequence>MAGGRSGWRLVAAGVAAAVALSGVAEAQTECLSEVEADSCMFHELGCAWTTSVDANGTMTQACLGCTTFNNDPQRCSAHCTYDAATGRCGPAEIGGLVDNSFAQNPVSGATTNIAEGTLQLAASTGTLTTEQQDDLTDALAASLGAERVILNAVSADSCGAAPLCGSDPQMIDFVADFHNVPIPELAACCPARETVKTLGCQSIDPEAPACRVAGVQEAFCSDLETGKSIRCAALRDSTLRQQVFMNLRLGFDLDGADVTCCKHCTCYGDPNCVSFDGTKASWRLCDGRDTRTDKRCEITKTACQQRTDHTGAACKWKQDWDAFWKDGSPCQVDKNSPDSWLLMYQADEFRFDVRQEERGVIREVRMTNADGTLSLTAEDCLSKTGLSSWTWDGFGPIPVATGEWSRVNEAGQLDVIWFVNDGPTKIQAKIRCTGTKKPGSNNKYGNFRLNVETLVEPEETFLENRTNVDGFCATNSLLAGSQVQSTELQASLQEHLAVDAICQNIQATWTDGEVLAVARQLCGGGLSIASMDSCFEDWCVANAFPNTLASDCMALFKARDLEEAFCSVMESSSLERTKCVDDIDEFGWEAKIDEFNTDRQTTGGIGGSGCVSNFNDLPISLTECQAGVVLQFQAIADDEDSWTDYVAFPEGVSLCNNEMMFRASTHETLFLHPLRFKQCNQAITCAQLDQCSTQSGLRGVLEYDWPETLPPGTPTFAPSVAPTLAPVGTPVTNIPSRVPTASPTIWPTPVPTDGDESIGPTASPTIWPTPVPTDGDGSIGPTASPTIWPTPVPSDGDGSVGPTASPTIWPTPVPSDGDGSVGPTASPTIWPTPVPSDGDGSSVPTTSPTIWPTPAPTDPIRRLLREGSDDDDAKALVVSPRRMTRDLLDGGRLIYNVDFTAIFPSAASQASTTQVAENNPAALADTVTTEIEEEQSLQAIDSIAALDVVMRETYKIEVIRFTTIPYDPAAHHTETFLQEVCEAVRKTINKRTSLSGVECGTKLFNFQSYPDINGFLAVTFELYNIKVGAVHKMLRTDSGQQTLKNQLESSNLDYIKQLGAAFSRGDGEGATTVDIVIIAGAAMAAVALVAAGVAFRRYKKNNQPVDTEQLTWNMVQHYKRTGKTTEMAPSTHP</sequence>
<organism evidence="4 5">
    <name type="scientific">Durusdinium trenchii</name>
    <dbReference type="NCBI Taxonomy" id="1381693"/>
    <lineage>
        <taxon>Eukaryota</taxon>
        <taxon>Sar</taxon>
        <taxon>Alveolata</taxon>
        <taxon>Dinophyceae</taxon>
        <taxon>Suessiales</taxon>
        <taxon>Symbiodiniaceae</taxon>
        <taxon>Durusdinium</taxon>
    </lineage>
</organism>
<feature type="chain" id="PRO_5046805670" evidence="3">
    <location>
        <begin position="28"/>
        <end position="1134"/>
    </location>
</feature>
<accession>A0ABP0HLU3</accession>
<keyword evidence="5" id="KW-1185">Reference proteome</keyword>
<evidence type="ECO:0000256" key="3">
    <source>
        <dbReference type="SAM" id="SignalP"/>
    </source>
</evidence>
<gene>
    <name evidence="4" type="ORF">SCF082_LOCUS2553</name>
</gene>
<feature type="compositionally biased region" description="Polar residues" evidence="1">
    <location>
        <begin position="734"/>
        <end position="746"/>
    </location>
</feature>
<protein>
    <submittedName>
        <fullName evidence="4">Uncharacterized protein</fullName>
    </submittedName>
</protein>
<keyword evidence="2" id="KW-0472">Membrane</keyword>
<evidence type="ECO:0000313" key="5">
    <source>
        <dbReference type="Proteomes" id="UP001642464"/>
    </source>
</evidence>
<keyword evidence="2" id="KW-1133">Transmembrane helix</keyword>
<feature type="signal peptide" evidence="3">
    <location>
        <begin position="1"/>
        <end position="27"/>
    </location>
</feature>
<evidence type="ECO:0000313" key="4">
    <source>
        <dbReference type="EMBL" id="CAK8991180.1"/>
    </source>
</evidence>
<feature type="transmembrane region" description="Helical" evidence="2">
    <location>
        <begin position="1076"/>
        <end position="1096"/>
    </location>
</feature>
<dbReference type="Proteomes" id="UP001642464">
    <property type="component" value="Unassembled WGS sequence"/>
</dbReference>
<evidence type="ECO:0000256" key="2">
    <source>
        <dbReference type="SAM" id="Phobius"/>
    </source>
</evidence>
<name>A0ABP0HLU3_9DINO</name>
<evidence type="ECO:0000256" key="1">
    <source>
        <dbReference type="SAM" id="MobiDB-lite"/>
    </source>
</evidence>
<feature type="region of interest" description="Disordered" evidence="1">
    <location>
        <begin position="734"/>
        <end position="805"/>
    </location>
</feature>